<dbReference type="Gene3D" id="3.40.50.1010">
    <property type="entry name" value="5'-nuclease"/>
    <property type="match status" value="1"/>
</dbReference>
<feature type="domain" description="PIN" evidence="13">
    <location>
        <begin position="64"/>
        <end position="220"/>
    </location>
</feature>
<evidence type="ECO:0000256" key="2">
    <source>
        <dbReference type="ARBA" id="ARBA00005785"/>
    </source>
</evidence>
<organism evidence="15 16">
    <name type="scientific">Rhodotorula mucilaginosa</name>
    <name type="common">Yeast</name>
    <name type="synonym">Rhodotorula rubra</name>
    <dbReference type="NCBI Taxonomy" id="5537"/>
    <lineage>
        <taxon>Eukaryota</taxon>
        <taxon>Fungi</taxon>
        <taxon>Dikarya</taxon>
        <taxon>Basidiomycota</taxon>
        <taxon>Pucciniomycotina</taxon>
        <taxon>Microbotryomycetes</taxon>
        <taxon>Sporidiobolales</taxon>
        <taxon>Sporidiobolaceae</taxon>
        <taxon>Rhodotorula</taxon>
    </lineage>
</organism>
<dbReference type="InterPro" id="IPR022966">
    <property type="entry name" value="RNase_II/R_CS"/>
</dbReference>
<dbReference type="Pfam" id="PF17215">
    <property type="entry name" value="Rrp44_S1"/>
    <property type="match status" value="1"/>
</dbReference>
<proteinExistence type="inferred from homology"/>
<feature type="region of interest" description="Disordered" evidence="12">
    <location>
        <begin position="356"/>
        <end position="386"/>
    </location>
</feature>
<comment type="similarity">
    <text evidence="2 11">Belongs to the RNR ribonuclease family.</text>
</comment>
<evidence type="ECO:0000256" key="12">
    <source>
        <dbReference type="SAM" id="MobiDB-lite"/>
    </source>
</evidence>
<dbReference type="AlphaFoldDB" id="A0A9P7B696"/>
<dbReference type="GO" id="GO:0004519">
    <property type="term" value="F:endonuclease activity"/>
    <property type="evidence" value="ECO:0007669"/>
    <property type="project" value="TreeGrafter"/>
</dbReference>
<keyword evidence="4" id="KW-0540">Nuclease</keyword>
<name>A0A9P7B696_RHOMI</name>
<dbReference type="GO" id="GO:0003723">
    <property type="term" value="F:RNA binding"/>
    <property type="evidence" value="ECO:0007669"/>
    <property type="project" value="UniProtKB-KW"/>
</dbReference>
<dbReference type="InterPro" id="IPR012340">
    <property type="entry name" value="NA-bd_OB-fold"/>
</dbReference>
<gene>
    <name evidence="15" type="primary">DIS3</name>
    <name evidence="15" type="ORF">C6P46_004166</name>
</gene>
<evidence type="ECO:0000256" key="4">
    <source>
        <dbReference type="ARBA" id="ARBA00022722"/>
    </source>
</evidence>
<evidence type="ECO:0000256" key="10">
    <source>
        <dbReference type="ARBA" id="ARBA00077930"/>
    </source>
</evidence>
<accession>A0A9P7B696</accession>
<evidence type="ECO:0000256" key="5">
    <source>
        <dbReference type="ARBA" id="ARBA00022801"/>
    </source>
</evidence>
<feature type="region of interest" description="Disordered" evidence="12">
    <location>
        <begin position="178"/>
        <end position="204"/>
    </location>
</feature>
<keyword evidence="9" id="KW-0539">Nucleus</keyword>
<dbReference type="InterPro" id="IPR050180">
    <property type="entry name" value="RNR_Ribonuclease"/>
</dbReference>
<dbReference type="FunFam" id="2.40.50.700:FF:000001">
    <property type="entry name" value="Exosome complex exonuclease exoribonuclease (Rrp44)"/>
    <property type="match status" value="1"/>
</dbReference>
<dbReference type="Pfam" id="PF17849">
    <property type="entry name" value="OB_Dis3"/>
    <property type="match status" value="1"/>
</dbReference>
<dbReference type="InterPro" id="IPR001900">
    <property type="entry name" value="RNase_II/R"/>
</dbReference>
<keyword evidence="5" id="KW-0378">Hydrolase</keyword>
<evidence type="ECO:0000256" key="9">
    <source>
        <dbReference type="ARBA" id="ARBA00023242"/>
    </source>
</evidence>
<evidence type="ECO:0000256" key="7">
    <source>
        <dbReference type="ARBA" id="ARBA00022839"/>
    </source>
</evidence>
<evidence type="ECO:0000256" key="3">
    <source>
        <dbReference type="ARBA" id="ARBA00022552"/>
    </source>
</evidence>
<dbReference type="PROSITE" id="PS01175">
    <property type="entry name" value="RIBONUCLEASE_II"/>
    <property type="match status" value="1"/>
</dbReference>
<dbReference type="Gene3D" id="2.40.50.700">
    <property type="match status" value="1"/>
</dbReference>
<evidence type="ECO:0000256" key="1">
    <source>
        <dbReference type="ARBA" id="ARBA00004123"/>
    </source>
</evidence>
<dbReference type="GO" id="GO:0000176">
    <property type="term" value="C:nuclear exosome (RNase complex)"/>
    <property type="evidence" value="ECO:0007669"/>
    <property type="project" value="UniProtKB-ARBA"/>
</dbReference>
<dbReference type="OrthoDB" id="372421at2759"/>
<keyword evidence="6" id="KW-0271">Exosome</keyword>
<evidence type="ECO:0000313" key="15">
    <source>
        <dbReference type="EMBL" id="KAG0661059.1"/>
    </source>
</evidence>
<reference evidence="15 16" key="1">
    <citation type="submission" date="2020-11" db="EMBL/GenBank/DDBJ databases">
        <title>Kefir isolates.</title>
        <authorList>
            <person name="Marcisauskas S."/>
            <person name="Kim Y."/>
            <person name="Blasche S."/>
        </authorList>
    </citation>
    <scope>NUCLEOTIDE SEQUENCE [LARGE SCALE GENOMIC DNA]</scope>
    <source>
        <strain evidence="15 16">KR</strain>
    </source>
</reference>
<dbReference type="Pfam" id="PF13638">
    <property type="entry name" value="PIN_4"/>
    <property type="match status" value="1"/>
</dbReference>
<comment type="subcellular location">
    <subcellularLocation>
        <location evidence="1">Nucleus</location>
    </subcellularLocation>
</comment>
<dbReference type="GO" id="GO:0071031">
    <property type="term" value="P:nuclear mRNA surveillance of mRNA 3'-end processing"/>
    <property type="evidence" value="ECO:0007669"/>
    <property type="project" value="TreeGrafter"/>
</dbReference>
<evidence type="ECO:0000313" key="16">
    <source>
        <dbReference type="Proteomes" id="UP000777482"/>
    </source>
</evidence>
<dbReference type="InterPro" id="IPR002716">
    <property type="entry name" value="PIN_dom"/>
</dbReference>
<dbReference type="Proteomes" id="UP000777482">
    <property type="component" value="Unassembled WGS sequence"/>
</dbReference>
<dbReference type="InterPro" id="IPR033771">
    <property type="entry name" value="Rrp44_CSD1"/>
</dbReference>
<dbReference type="Gene3D" id="2.40.50.690">
    <property type="match status" value="1"/>
</dbReference>
<protein>
    <recommendedName>
        <fullName evidence="10">Ribosomal RNA-processing protein 44</fullName>
    </recommendedName>
</protein>
<dbReference type="InterPro" id="IPR033770">
    <property type="entry name" value="RRP44_S1"/>
</dbReference>
<dbReference type="InterPro" id="IPR041505">
    <property type="entry name" value="Dis3_CSD2"/>
</dbReference>
<keyword evidence="3" id="KW-0698">rRNA processing</keyword>
<dbReference type="Gene3D" id="2.40.50.140">
    <property type="entry name" value="Nucleic acid-binding proteins"/>
    <property type="match status" value="1"/>
</dbReference>
<evidence type="ECO:0000256" key="8">
    <source>
        <dbReference type="ARBA" id="ARBA00022884"/>
    </source>
</evidence>
<dbReference type="GO" id="GO:0006364">
    <property type="term" value="P:rRNA processing"/>
    <property type="evidence" value="ECO:0007669"/>
    <property type="project" value="UniProtKB-KW"/>
</dbReference>
<sequence>MVSTVHAPSTVSIIRKRPAGAGGAADAHFWRKTARGKLQRVVREHYLRPAADFAPPPVLPAGLAWILPDTNAVLHQFDLLASPDLPHPLLVAQTVLDEVRHRSLPLYNKLRTLIDDDFAPSKSTGEHKLKRGWTVWNEALEETFLERNEGESPNDRNDRAIRHLASYYTAILRGVNPSSANKRQKTGSSSASSSSSRAVDTDSSSDAPLILLTDDAANLALARKAGLRTLTAKEYVASLPDSVQHSLVDLLAVGGSGLERDGNATGAASGSGKRKGAALYPEHLPQSVLQAGVKAGKYVQGHFNPSQYNFREASVNSASLPKPVLLAGLESMNRAVAGDLVVVEVLPESEWKSLGEEVVDEDAKQDDPDAQSLPEGGDTTSAPAVGSLHEPDALMLKPREVQPTGRVVGILRRAFRPYVCTLDRASLPPSALTSSTSVTVLASPVQRTLPRIRLLTRQAAHLASQKFLVSIDRWPITSRYPEGHFVRVLGQVGSKEGEVESLLEEWEVPYRPFSSAILSCLPEEGETWVVPPKGEADVKGVWRGREDLRDEIVCSIDPPGCQDIDDALHAKRLPNGNIQAGVHIADVSHFVHPDNPMDAEAASRGTTVYLVDKRIDMLPSLLGTNLCSLRPYVERLAFSVIWELDDEANIVDVRFTKSVIASKEAFTYEAAQRRKDDASLNDPLTEGIRLLNSIAIKLRAKRMAAGALNLASPEVKIHLESSEQSGPVDVEVKELFETNLLVEEFMLLANISVAERIYKQFPQTAVLRRHAPPPKTNFEVLQDVLAKRRGFTLDVSTSRALADSLDKCVDPSFPKFNTLVRIMATRCMLSAEYFCSGSLPASQFTHYGLASPIYTHFTSPIRRYADVLVHRQLTAAISGQPLHAGLQTKAWVDKTLEVVNKRHRGAQGAARASIEFYVALAIERREEAAQKQAGENGGKVRAEAFVIRAFRNGLAVFVSQFGLEGLVTFKRDNEYDAESYEISVPKDASGEKVTIGVFDKVEVEISVEKDKNTQRGKVVMHLIQPVDSRGM</sequence>
<dbReference type="GO" id="GO:0016075">
    <property type="term" value="P:rRNA catabolic process"/>
    <property type="evidence" value="ECO:0007669"/>
    <property type="project" value="TreeGrafter"/>
</dbReference>
<dbReference type="PANTHER" id="PTHR23355">
    <property type="entry name" value="RIBONUCLEASE"/>
    <property type="match status" value="1"/>
</dbReference>
<dbReference type="Pfam" id="PF00773">
    <property type="entry name" value="RNB"/>
    <property type="match status" value="1"/>
</dbReference>
<dbReference type="SMART" id="SM00955">
    <property type="entry name" value="RNB"/>
    <property type="match status" value="1"/>
</dbReference>
<dbReference type="GO" id="GO:0000177">
    <property type="term" value="C:cytoplasmic exosome (RNase complex)"/>
    <property type="evidence" value="ECO:0007669"/>
    <property type="project" value="TreeGrafter"/>
</dbReference>
<dbReference type="CDD" id="cd09862">
    <property type="entry name" value="PIN_Rrp44-like"/>
    <property type="match status" value="1"/>
</dbReference>
<keyword evidence="16" id="KW-1185">Reference proteome</keyword>
<dbReference type="Pfam" id="PF17216">
    <property type="entry name" value="Rrp44_CSD1"/>
    <property type="match status" value="1"/>
</dbReference>
<comment type="caution">
    <text evidence="15">The sequence shown here is derived from an EMBL/GenBank/DDBJ whole genome shotgun (WGS) entry which is preliminary data.</text>
</comment>
<dbReference type="SUPFAM" id="SSF50249">
    <property type="entry name" value="Nucleic acid-binding proteins"/>
    <property type="match status" value="3"/>
</dbReference>
<evidence type="ECO:0000256" key="11">
    <source>
        <dbReference type="RuleBase" id="RU003901"/>
    </source>
</evidence>
<keyword evidence="8" id="KW-0694">RNA-binding</keyword>
<evidence type="ECO:0000259" key="13">
    <source>
        <dbReference type="SMART" id="SM00670"/>
    </source>
</evidence>
<dbReference type="GO" id="GO:0000175">
    <property type="term" value="F:3'-5'-RNA exonuclease activity"/>
    <property type="evidence" value="ECO:0007669"/>
    <property type="project" value="TreeGrafter"/>
</dbReference>
<feature type="compositionally biased region" description="Basic and acidic residues" evidence="12">
    <location>
        <begin position="356"/>
        <end position="367"/>
    </location>
</feature>
<dbReference type="SMART" id="SM00670">
    <property type="entry name" value="PINc"/>
    <property type="match status" value="1"/>
</dbReference>
<feature type="compositionally biased region" description="Low complexity" evidence="12">
    <location>
        <begin position="188"/>
        <end position="204"/>
    </location>
</feature>
<dbReference type="PANTHER" id="PTHR23355:SF35">
    <property type="entry name" value="EXOSOME COMPLEX EXONUCLEASE RRP44"/>
    <property type="match status" value="1"/>
</dbReference>
<evidence type="ECO:0000259" key="14">
    <source>
        <dbReference type="SMART" id="SM00955"/>
    </source>
</evidence>
<feature type="domain" description="RNB" evidence="14">
    <location>
        <begin position="545"/>
        <end position="879"/>
    </location>
</feature>
<dbReference type="EMBL" id="PUHQ01000038">
    <property type="protein sequence ID" value="KAG0661059.1"/>
    <property type="molecule type" value="Genomic_DNA"/>
</dbReference>
<keyword evidence="7" id="KW-0269">Exonuclease</keyword>
<evidence type="ECO:0000256" key="6">
    <source>
        <dbReference type="ARBA" id="ARBA00022835"/>
    </source>
</evidence>